<dbReference type="STRING" id="537013.CLOSTMETH_01818"/>
<keyword evidence="2" id="KW-1185">Reference proteome</keyword>
<dbReference type="EMBL" id="ACEC01000060">
    <property type="protein sequence ID" value="EEG30605.1"/>
    <property type="molecule type" value="Genomic_DNA"/>
</dbReference>
<protein>
    <submittedName>
        <fullName evidence="1">Uncharacterized protein</fullName>
    </submittedName>
</protein>
<name>C0ED92_9FIRM</name>
<reference evidence="1 2" key="1">
    <citation type="submission" date="2009-01" db="EMBL/GenBank/DDBJ databases">
        <authorList>
            <person name="Fulton L."/>
            <person name="Clifton S."/>
            <person name="Fulton B."/>
            <person name="Xu J."/>
            <person name="Minx P."/>
            <person name="Pepin K.H."/>
            <person name="Johnson M."/>
            <person name="Bhonagiri V."/>
            <person name="Nash W.E."/>
            <person name="Mardis E.R."/>
            <person name="Wilson R.K."/>
        </authorList>
    </citation>
    <scope>NUCLEOTIDE SEQUENCE [LARGE SCALE GENOMIC DNA]</scope>
    <source>
        <strain evidence="1 2">DSM 5476</strain>
    </source>
</reference>
<sequence>MFPKKSPGYRCRYNARFSALFFKYKTIAKIFFLRYNKKMIEMAERPVIGEVF</sequence>
<dbReference type="Proteomes" id="UP000003340">
    <property type="component" value="Unassembled WGS sequence"/>
</dbReference>
<dbReference type="HOGENOM" id="CLU_3078436_0_0_9"/>
<accession>C0ED92</accession>
<organism evidence="1 2">
    <name type="scientific">[Clostridium] methylpentosum DSM 5476</name>
    <dbReference type="NCBI Taxonomy" id="537013"/>
    <lineage>
        <taxon>Bacteria</taxon>
        <taxon>Bacillati</taxon>
        <taxon>Bacillota</taxon>
        <taxon>Clostridia</taxon>
        <taxon>Eubacteriales</taxon>
        <taxon>Oscillospiraceae</taxon>
        <taxon>Oscillospiraceae incertae sedis</taxon>
    </lineage>
</organism>
<proteinExistence type="predicted"/>
<reference evidence="1 2" key="2">
    <citation type="submission" date="2009-02" db="EMBL/GenBank/DDBJ databases">
        <title>Draft genome sequence of Clostridium methylpentosum (DSM 5476).</title>
        <authorList>
            <person name="Sudarsanam P."/>
            <person name="Ley R."/>
            <person name="Guruge J."/>
            <person name="Turnbaugh P.J."/>
            <person name="Mahowald M."/>
            <person name="Liep D."/>
            <person name="Gordon J."/>
        </authorList>
    </citation>
    <scope>NUCLEOTIDE SEQUENCE [LARGE SCALE GENOMIC DNA]</scope>
    <source>
        <strain evidence="1 2">DSM 5476</strain>
    </source>
</reference>
<gene>
    <name evidence="1" type="ORF">CLOSTMETH_01818</name>
</gene>
<dbReference type="AlphaFoldDB" id="C0ED92"/>
<evidence type="ECO:0000313" key="1">
    <source>
        <dbReference type="EMBL" id="EEG30605.1"/>
    </source>
</evidence>
<evidence type="ECO:0000313" key="2">
    <source>
        <dbReference type="Proteomes" id="UP000003340"/>
    </source>
</evidence>
<comment type="caution">
    <text evidence="1">The sequence shown here is derived from an EMBL/GenBank/DDBJ whole genome shotgun (WGS) entry which is preliminary data.</text>
</comment>